<accession>A0A7W2I5L6</accession>
<evidence type="ECO:0000313" key="5">
    <source>
        <dbReference type="EMBL" id="MBA5604519.1"/>
    </source>
</evidence>
<dbReference type="GO" id="GO:0016020">
    <property type="term" value="C:membrane"/>
    <property type="evidence" value="ECO:0007669"/>
    <property type="project" value="InterPro"/>
</dbReference>
<feature type="domain" description="Calx-beta" evidence="4">
    <location>
        <begin position="158"/>
        <end position="248"/>
    </location>
</feature>
<dbReference type="Pfam" id="PF03160">
    <property type="entry name" value="Calx-beta"/>
    <property type="match status" value="2"/>
</dbReference>
<dbReference type="GO" id="GO:0004930">
    <property type="term" value="F:G protein-coupled receptor activity"/>
    <property type="evidence" value="ECO:0007669"/>
    <property type="project" value="InterPro"/>
</dbReference>
<dbReference type="Proteomes" id="UP000566711">
    <property type="component" value="Unassembled WGS sequence"/>
</dbReference>
<gene>
    <name evidence="5" type="ORF">H3H36_03985</name>
</gene>
<evidence type="ECO:0000256" key="1">
    <source>
        <dbReference type="ARBA" id="ARBA00022729"/>
    </source>
</evidence>
<dbReference type="InterPro" id="IPR003644">
    <property type="entry name" value="Calx_beta"/>
</dbReference>
<keyword evidence="1" id="KW-0732">Signal</keyword>
<dbReference type="InterPro" id="IPR026919">
    <property type="entry name" value="ADGRV1"/>
</dbReference>
<protein>
    <recommendedName>
        <fullName evidence="4">Calx-beta domain-containing protein</fullName>
    </recommendedName>
</protein>
<evidence type="ECO:0000256" key="3">
    <source>
        <dbReference type="ARBA" id="ARBA00022837"/>
    </source>
</evidence>
<evidence type="ECO:0000259" key="4">
    <source>
        <dbReference type="SMART" id="SM00237"/>
    </source>
</evidence>
<dbReference type="PANTHER" id="PTHR46682">
    <property type="entry name" value="ADHESION G-PROTEIN COUPLED RECEPTOR V1"/>
    <property type="match status" value="1"/>
</dbReference>
<keyword evidence="2" id="KW-0677">Repeat</keyword>
<dbReference type="SMART" id="SM00237">
    <property type="entry name" value="Calx_beta"/>
    <property type="match status" value="1"/>
</dbReference>
<dbReference type="PANTHER" id="PTHR46682:SF1">
    <property type="entry name" value="ADHESION G-PROTEIN COUPLED RECEPTOR V1"/>
    <property type="match status" value="1"/>
</dbReference>
<reference evidence="5 6" key="1">
    <citation type="submission" date="2020-07" db="EMBL/GenBank/DDBJ databases">
        <title>Novel species isolated from subtropical streams in China.</title>
        <authorList>
            <person name="Lu H."/>
        </authorList>
    </citation>
    <scope>NUCLEOTIDE SEQUENCE [LARGE SCALE GENOMIC DNA]</scope>
    <source>
        <strain evidence="5 6">FT3S</strain>
    </source>
</reference>
<dbReference type="Gene3D" id="2.60.40.2030">
    <property type="match status" value="5"/>
</dbReference>
<keyword evidence="6" id="KW-1185">Reference proteome</keyword>
<keyword evidence="3" id="KW-0106">Calcium</keyword>
<name>A0A7W2I5L6_9BURK</name>
<dbReference type="InterPro" id="IPR053784">
    <property type="entry name" value="Choice_anch_U_dom"/>
</dbReference>
<dbReference type="EMBL" id="JACEZS010000002">
    <property type="protein sequence ID" value="MBA5604519.1"/>
    <property type="molecule type" value="Genomic_DNA"/>
</dbReference>
<dbReference type="InterPro" id="IPR038081">
    <property type="entry name" value="CalX-like_sf"/>
</dbReference>
<dbReference type="SUPFAM" id="SSF141072">
    <property type="entry name" value="CalX-like"/>
    <property type="match status" value="6"/>
</dbReference>
<evidence type="ECO:0000256" key="2">
    <source>
        <dbReference type="ARBA" id="ARBA00022737"/>
    </source>
</evidence>
<evidence type="ECO:0000313" key="6">
    <source>
        <dbReference type="Proteomes" id="UP000566711"/>
    </source>
</evidence>
<dbReference type="NCBIfam" id="NF041766">
    <property type="entry name" value="choice_anch_U"/>
    <property type="match status" value="1"/>
</dbReference>
<dbReference type="RefSeq" id="WP_182214322.1">
    <property type="nucleotide sequence ID" value="NZ_JACEZS010000002.1"/>
</dbReference>
<proteinExistence type="predicted"/>
<sequence length="1445" mass="143869">MATSTVSVSFTDGFVGDYFKNNEAINAQYMSALGWSKLQFAQTTDNGQFGGTQGNDYSGQIIVTDALGVVHTIDGVINWRAPSGSVSTMVFYATGSGQTLATAGGGSYTIDPFTETNGDPHTFLGLTFNGATLAISGGDVNGNAATSGLLSTLNTYLAAQPQLSIGDASVNESDGGVDVTVTLNKASADTVSVNYATSDGTATTAGNDYTAATGSLSFAPGETSKVIHIAIGADATPEASETFNVTLSASSFAAITDNLGVVTINADSAPAAVTVSTVLAEDAAHTGASPVDSSVVEGASLLYTVALSGATGGATEYTLAIGGTATSADYGSFTFSDGVAWKNGDASTGIIVVPGSVRGFTVTVATVDDTAVASAKSLTLTVDGVAATGTITDNDGVSVASVAAEDAAHTGASPADSSVVEGTSLLYTVALSGATGGATEFALAIGGTASSSDYGSFTFSDGVAWKDGDAHTGIIVVPGGVSGFTVTVATVDDAVVENAESLTLTVGGVAATGTVTDNDSQSVTSVTAEDAAHAGASPVDSSVVEGASLLYTVALNSASPNATEHTLAIGGTASSSDYGSFTFSDGVAWKDGDAHTGIIVVPANVSGFTIAVATVDDAVVENAESLTLTVGGVAATGTITDNDSVSVASVTAEDVAHTGASPLDSSVVEGASLRYTVALSGAGPNPTEHTLAIGGTASSSDYGSFTFSDGVAWKNGDAHTGIIVVPANVSGFTITVATVDDALVENAERLALIVGGVVGTGTITDNDSQSVTSVTAENAAHTGASPIDSMVEEGGSLRYTVAFNSASPNATEHTLAISGTASAADYTSLTFSDGVAWKDGDAATGIIVVPSGVSAFAITVATRDDSRVENTESLTLTVGGVAGTGSILDNDVAPQAPVTAPDMTVKVGPASDGGAGPLAASEVTIFGGSQLTEGGSVRLVTSTGAVVETSAITAEQVQSGQVHLPGLVLDDGVYTFTAQILDSAGNVTAHAPITMNVVTDRDGIMPSVELAANGGDFNHDGVPDWQQNNVAQLPLASVAAFQQGKLAPAASFGAILAGQVDPAHPGAPVQLAAAAQLLNLSVSAPAAPLPDHVTAATPLLHFSVTQQSAAQPLADIAPGVPGLQLRVVIDLPSGGVQANDFIKWDSKSHTWYSFLDDQNLATADNGATLLDLNGDGKVDRIVVTLTDGGPGDEDGLVNGTIVDPGMLVQRTAPAPAPAPDPAPVVPVAPPATPVLSVLLANGDRYYTTDAAEAGRMAQGTGNVFEGARFDSLAGDAGGHHLNAAFQPYTQDWYFAAPGQAMPYSCYNVVAGAAGFGAAAAGAAGKVDVHLYQNGLGQTQLLSSADAGALGLAAKGYIDRGAMFSTTQDSAFAFDPEGYLVANQGNAGVQALVRQLAASYSSVSDARFVDAVEQNYLSQVQLVGVQHGGAAGAAELNAAFGTHFGN</sequence>
<organism evidence="5 6">
    <name type="scientific">Rugamonas fusca</name>
    <dbReference type="NCBI Taxonomy" id="2758568"/>
    <lineage>
        <taxon>Bacteria</taxon>
        <taxon>Pseudomonadati</taxon>
        <taxon>Pseudomonadota</taxon>
        <taxon>Betaproteobacteria</taxon>
        <taxon>Burkholderiales</taxon>
        <taxon>Oxalobacteraceae</taxon>
        <taxon>Telluria group</taxon>
        <taxon>Rugamonas</taxon>
    </lineage>
</organism>
<comment type="caution">
    <text evidence="5">The sequence shown here is derived from an EMBL/GenBank/DDBJ whole genome shotgun (WGS) entry which is preliminary data.</text>
</comment>